<dbReference type="InterPro" id="IPR028224">
    <property type="entry name" value="Otospiralin"/>
</dbReference>
<protein>
    <submittedName>
        <fullName evidence="1">Uncharacterized protein</fullName>
    </submittedName>
</protein>
<dbReference type="AlphaFoldDB" id="A0A8C5AR43"/>
<sequence>MEARIWLRTCETICCPIAEEPDEGQVHSAMPYWNLWSSDFFGWVEELRAQGAYDQLNDLARTFWSHFSTANQPMYKEV</sequence>
<evidence type="ECO:0000313" key="1">
    <source>
        <dbReference type="Ensembl" id="ENSGMOP00000036118.1"/>
    </source>
</evidence>
<reference evidence="1" key="1">
    <citation type="submission" date="2025-05" db="UniProtKB">
        <authorList>
            <consortium name="Ensembl"/>
        </authorList>
    </citation>
    <scope>IDENTIFICATION</scope>
</reference>
<dbReference type="Ensembl" id="ENSGMOT00000041839.1">
    <property type="protein sequence ID" value="ENSGMOP00000048790.1"/>
    <property type="gene ID" value="ENSGMOG00000026826.1"/>
</dbReference>
<dbReference type="Pfam" id="PF15182">
    <property type="entry name" value="OTOS"/>
    <property type="match status" value="1"/>
</dbReference>
<dbReference type="Proteomes" id="UP000694546">
    <property type="component" value="Chromosome 20"/>
</dbReference>
<evidence type="ECO:0000313" key="2">
    <source>
        <dbReference type="Proteomes" id="UP000694546"/>
    </source>
</evidence>
<dbReference type="PANTHER" id="PTHR35073:SF1">
    <property type="entry name" value="OTOSPIRALIN"/>
    <property type="match status" value="1"/>
</dbReference>
<dbReference type="GeneTree" id="ENSGT00990000203982"/>
<dbReference type="GO" id="GO:0007605">
    <property type="term" value="P:sensory perception of sound"/>
    <property type="evidence" value="ECO:0007669"/>
    <property type="project" value="InterPro"/>
</dbReference>
<dbReference type="Ensembl" id="ENSGMOT00000029673.1">
    <property type="protein sequence ID" value="ENSGMOP00000036118.1"/>
    <property type="gene ID" value="ENSGMOG00000035716.1"/>
</dbReference>
<accession>A0A8C5AR43</accession>
<keyword evidence="2" id="KW-1185">Reference proteome</keyword>
<dbReference type="PANTHER" id="PTHR35073">
    <property type="entry name" value="OTOSPIRALIN"/>
    <property type="match status" value="1"/>
</dbReference>
<name>A0A8C5AR43_GADMO</name>
<proteinExistence type="predicted"/>
<organism evidence="1 2">
    <name type="scientific">Gadus morhua</name>
    <name type="common">Atlantic cod</name>
    <dbReference type="NCBI Taxonomy" id="8049"/>
    <lineage>
        <taxon>Eukaryota</taxon>
        <taxon>Metazoa</taxon>
        <taxon>Chordata</taxon>
        <taxon>Craniata</taxon>
        <taxon>Vertebrata</taxon>
        <taxon>Euteleostomi</taxon>
        <taxon>Actinopterygii</taxon>
        <taxon>Neopterygii</taxon>
        <taxon>Teleostei</taxon>
        <taxon>Neoteleostei</taxon>
        <taxon>Acanthomorphata</taxon>
        <taxon>Zeiogadaria</taxon>
        <taxon>Gadariae</taxon>
        <taxon>Gadiformes</taxon>
        <taxon>Gadoidei</taxon>
        <taxon>Gadidae</taxon>
        <taxon>Gadus</taxon>
    </lineage>
</organism>